<accession>A0AAN9A418</accession>
<keyword evidence="4" id="KW-1185">Reference proteome</keyword>
<feature type="compositionally biased region" description="Acidic residues" evidence="1">
    <location>
        <begin position="149"/>
        <end position="158"/>
    </location>
</feature>
<protein>
    <submittedName>
        <fullName evidence="3">Protein tilB</fullName>
    </submittedName>
</protein>
<dbReference type="EMBL" id="JAXCGZ010013208">
    <property type="protein sequence ID" value="KAK7073404.1"/>
    <property type="molecule type" value="Genomic_DNA"/>
</dbReference>
<evidence type="ECO:0000259" key="2">
    <source>
        <dbReference type="Pfam" id="PF23602"/>
    </source>
</evidence>
<name>A0AAN9A418_HALRR</name>
<dbReference type="AlphaFoldDB" id="A0AAN9A418"/>
<gene>
    <name evidence="3" type="primary">LRRC6_1</name>
    <name evidence="3" type="ORF">SK128_011229</name>
</gene>
<organism evidence="3 4">
    <name type="scientific">Halocaridina rubra</name>
    <name type="common">Hawaiian red shrimp</name>
    <dbReference type="NCBI Taxonomy" id="373956"/>
    <lineage>
        <taxon>Eukaryota</taxon>
        <taxon>Metazoa</taxon>
        <taxon>Ecdysozoa</taxon>
        <taxon>Arthropoda</taxon>
        <taxon>Crustacea</taxon>
        <taxon>Multicrustacea</taxon>
        <taxon>Malacostraca</taxon>
        <taxon>Eumalacostraca</taxon>
        <taxon>Eucarida</taxon>
        <taxon>Decapoda</taxon>
        <taxon>Pleocyemata</taxon>
        <taxon>Caridea</taxon>
        <taxon>Atyoidea</taxon>
        <taxon>Atyidae</taxon>
        <taxon>Halocaridina</taxon>
    </lineage>
</organism>
<evidence type="ECO:0000256" key="1">
    <source>
        <dbReference type="SAM" id="MobiDB-lite"/>
    </source>
</evidence>
<evidence type="ECO:0000313" key="4">
    <source>
        <dbReference type="Proteomes" id="UP001381693"/>
    </source>
</evidence>
<evidence type="ECO:0000313" key="3">
    <source>
        <dbReference type="EMBL" id="KAK7073404.1"/>
    </source>
</evidence>
<dbReference type="Pfam" id="PF23602">
    <property type="entry name" value="CS_DNAAF11_C"/>
    <property type="match status" value="1"/>
</dbReference>
<proteinExistence type="predicted"/>
<dbReference type="InterPro" id="IPR056496">
    <property type="entry name" value="CS_DNAAF11_C"/>
</dbReference>
<sequence length="158" mass="18122">MDSSLISCDVQPWYIRIKVKDKILQLVLLEEVKPGQATAVRSNITGHLLVTMPKLMPSRFWRNSLPPDGIIPLGKQQQTHQGLEINTITEPSNAEGIKSRNYLEINEKRRQVDYTKIVQDAEEKRKLASNFCYKPKNKPLDRPNSPDFQDNDDVPPLE</sequence>
<feature type="region of interest" description="Disordered" evidence="1">
    <location>
        <begin position="128"/>
        <end position="158"/>
    </location>
</feature>
<dbReference type="Proteomes" id="UP001381693">
    <property type="component" value="Unassembled WGS sequence"/>
</dbReference>
<comment type="caution">
    <text evidence="3">The sequence shown here is derived from an EMBL/GenBank/DDBJ whole genome shotgun (WGS) entry which is preliminary data.</text>
</comment>
<reference evidence="3 4" key="1">
    <citation type="submission" date="2023-11" db="EMBL/GenBank/DDBJ databases">
        <title>Halocaridina rubra genome assembly.</title>
        <authorList>
            <person name="Smith C."/>
        </authorList>
    </citation>
    <scope>NUCLEOTIDE SEQUENCE [LARGE SCALE GENOMIC DNA]</scope>
    <source>
        <strain evidence="3">EP-1</strain>
        <tissue evidence="3">Whole</tissue>
    </source>
</reference>
<feature type="domain" description="Dynein axonemal assembly factor 11-like CS" evidence="2">
    <location>
        <begin position="1"/>
        <end position="54"/>
    </location>
</feature>